<dbReference type="GeneID" id="43166684"/>
<dbReference type="RefSeq" id="WP_019923614.1">
    <property type="nucleotide sequence ID" value="NZ_CP140152.1"/>
</dbReference>
<accession>A0ABZ0XYL8</accession>
<evidence type="ECO:0000313" key="2">
    <source>
        <dbReference type="Proteomes" id="UP001326110"/>
    </source>
</evidence>
<sequence>MTTTVFNYHTNVTDFASDVTNAVRKLFVAVFVKKPVAVAEQIAAEQSTEETIWWLSSTANEVAAHSPSLASELRYAAARA</sequence>
<dbReference type="EMBL" id="CP140152">
    <property type="protein sequence ID" value="WQH04830.1"/>
    <property type="molecule type" value="Genomic_DNA"/>
</dbReference>
<organism evidence="1 2">
    <name type="scientific">Duganella zoogloeoides</name>
    <dbReference type="NCBI Taxonomy" id="75659"/>
    <lineage>
        <taxon>Bacteria</taxon>
        <taxon>Pseudomonadati</taxon>
        <taxon>Pseudomonadota</taxon>
        <taxon>Betaproteobacteria</taxon>
        <taxon>Burkholderiales</taxon>
        <taxon>Oxalobacteraceae</taxon>
        <taxon>Telluria group</taxon>
        <taxon>Duganella</taxon>
    </lineage>
</organism>
<keyword evidence="2" id="KW-1185">Reference proteome</keyword>
<reference evidence="1 2" key="1">
    <citation type="submission" date="2023-11" db="EMBL/GenBank/DDBJ databases">
        <title>MicrobeMod: A computational toolkit for identifying prokaryotic methylation and restriction-modification with nanopore sequencing.</title>
        <authorList>
            <person name="Crits-Christoph A."/>
            <person name="Kang S.C."/>
            <person name="Lee H."/>
            <person name="Ostrov N."/>
        </authorList>
    </citation>
    <scope>NUCLEOTIDE SEQUENCE [LARGE SCALE GENOMIC DNA]</scope>
    <source>
        <strain evidence="1 2">ATCC 25935</strain>
    </source>
</reference>
<protein>
    <submittedName>
        <fullName evidence="1">Uncharacterized protein</fullName>
    </submittedName>
</protein>
<proteinExistence type="predicted"/>
<name>A0ABZ0XYL8_9BURK</name>
<dbReference type="Proteomes" id="UP001326110">
    <property type="component" value="Chromosome"/>
</dbReference>
<evidence type="ECO:0000313" key="1">
    <source>
        <dbReference type="EMBL" id="WQH04830.1"/>
    </source>
</evidence>
<gene>
    <name evidence="1" type="ORF">SR858_00365</name>
</gene>